<dbReference type="EMBL" id="CP136336">
    <property type="protein sequence ID" value="WOB06644.1"/>
    <property type="molecule type" value="Genomic_DNA"/>
</dbReference>
<evidence type="ECO:0000256" key="3">
    <source>
        <dbReference type="RuleBase" id="RU003707"/>
    </source>
</evidence>
<dbReference type="Pfam" id="PF00378">
    <property type="entry name" value="ECH_1"/>
    <property type="match status" value="1"/>
</dbReference>
<dbReference type="RefSeq" id="WP_316699197.1">
    <property type="nucleotide sequence ID" value="NZ_CP136336.1"/>
</dbReference>
<evidence type="ECO:0000313" key="5">
    <source>
        <dbReference type="Proteomes" id="UP001303946"/>
    </source>
</evidence>
<dbReference type="InterPro" id="IPR029045">
    <property type="entry name" value="ClpP/crotonase-like_dom_sf"/>
</dbReference>
<dbReference type="SUPFAM" id="SSF52096">
    <property type="entry name" value="ClpP/crotonase"/>
    <property type="match status" value="1"/>
</dbReference>
<dbReference type="PANTHER" id="PTHR11941">
    <property type="entry name" value="ENOYL-COA HYDRATASE-RELATED"/>
    <property type="match status" value="1"/>
</dbReference>
<dbReference type="InterPro" id="IPR001753">
    <property type="entry name" value="Enoyl-CoA_hydra/iso"/>
</dbReference>
<dbReference type="InterPro" id="IPR018376">
    <property type="entry name" value="Enoyl-CoA_hyd/isom_CS"/>
</dbReference>
<keyword evidence="2" id="KW-0456">Lyase</keyword>
<dbReference type="Gene3D" id="3.90.226.10">
    <property type="entry name" value="2-enoyl-CoA Hydratase, Chain A, domain 1"/>
    <property type="match status" value="1"/>
</dbReference>
<organism evidence="4 5">
    <name type="scientific">Piscinibacter gummiphilus</name>
    <dbReference type="NCBI Taxonomy" id="946333"/>
    <lineage>
        <taxon>Bacteria</taxon>
        <taxon>Pseudomonadati</taxon>
        <taxon>Pseudomonadota</taxon>
        <taxon>Betaproteobacteria</taxon>
        <taxon>Burkholderiales</taxon>
        <taxon>Sphaerotilaceae</taxon>
        <taxon>Piscinibacter</taxon>
    </lineage>
</organism>
<keyword evidence="5" id="KW-1185">Reference proteome</keyword>
<dbReference type="Proteomes" id="UP001303946">
    <property type="component" value="Chromosome"/>
</dbReference>
<evidence type="ECO:0000256" key="1">
    <source>
        <dbReference type="ARBA" id="ARBA00005254"/>
    </source>
</evidence>
<dbReference type="CDD" id="cd06558">
    <property type="entry name" value="crotonase-like"/>
    <property type="match status" value="1"/>
</dbReference>
<accession>A0ABZ0CVU8</accession>
<protein>
    <submittedName>
        <fullName evidence="4">Enoyl-CoA hydratase-related protein</fullName>
    </submittedName>
</protein>
<dbReference type="InterPro" id="IPR014748">
    <property type="entry name" value="Enoyl-CoA_hydra_C"/>
</dbReference>
<reference evidence="4 5" key="1">
    <citation type="submission" date="2023-10" db="EMBL/GenBank/DDBJ databases">
        <title>Bacteria for the degradation of biodegradable plastic PBAT(Polybutylene adipate terephthalate).</title>
        <authorList>
            <person name="Weon H.-Y."/>
            <person name="Yeon J."/>
        </authorList>
    </citation>
    <scope>NUCLEOTIDE SEQUENCE [LARGE SCALE GENOMIC DNA]</scope>
    <source>
        <strain evidence="4 5">SBD 7-3</strain>
    </source>
</reference>
<dbReference type="PANTHER" id="PTHR11941:SF54">
    <property type="entry name" value="ENOYL-COA HYDRATASE, MITOCHONDRIAL"/>
    <property type="match status" value="1"/>
</dbReference>
<evidence type="ECO:0000313" key="4">
    <source>
        <dbReference type="EMBL" id="WOB06644.1"/>
    </source>
</evidence>
<gene>
    <name evidence="4" type="ORF">RXV79_17135</name>
</gene>
<evidence type="ECO:0000256" key="2">
    <source>
        <dbReference type="ARBA" id="ARBA00023239"/>
    </source>
</evidence>
<sequence>MKFETLLYEVKEGVAVITLNRPDRMNTLGGTMKPDLQAAILDLARHDDSVRSVILTGVGDRAFCAGADIKERAATQTHPADYYVKQKATHQLFRNIEEFEKPIIAAINGVALGGGLELALCCDIRIASSTARFGLPEGKIGVIPAAGGTQRLPRVVGVGVAKELIFTSEIIDAQRAHEIRLVNHVVAPEKLMDAAFEMAAKIARNAPLALRFAKQSINLGIEVGIEAGLEFERYAATMVVDSEDRKEGMKSFVEKRAPVFKGR</sequence>
<dbReference type="Gene3D" id="1.10.12.10">
    <property type="entry name" value="Lyase 2-enoyl-coa Hydratase, Chain A, domain 2"/>
    <property type="match status" value="1"/>
</dbReference>
<proteinExistence type="inferred from homology"/>
<comment type="similarity">
    <text evidence="1 3">Belongs to the enoyl-CoA hydratase/isomerase family.</text>
</comment>
<dbReference type="PROSITE" id="PS00166">
    <property type="entry name" value="ENOYL_COA_HYDRATASE"/>
    <property type="match status" value="1"/>
</dbReference>
<name>A0ABZ0CVU8_9BURK</name>